<dbReference type="RefSeq" id="WP_181058602.1">
    <property type="nucleotide sequence ID" value="NZ_JACDTY010000007.1"/>
</dbReference>
<name>A0A838B6L2_9HYPH</name>
<comment type="caution">
    <text evidence="1">The sequence shown here is derived from an EMBL/GenBank/DDBJ whole genome shotgun (WGS) entry which is preliminary data.</text>
</comment>
<organism evidence="1 2">
    <name type="scientific">Mesorhizobium neociceri</name>
    <dbReference type="NCBI Taxonomy" id="1307853"/>
    <lineage>
        <taxon>Bacteria</taxon>
        <taxon>Pseudomonadati</taxon>
        <taxon>Pseudomonadota</taxon>
        <taxon>Alphaproteobacteria</taxon>
        <taxon>Hyphomicrobiales</taxon>
        <taxon>Phyllobacteriaceae</taxon>
        <taxon>Mesorhizobium</taxon>
    </lineage>
</organism>
<dbReference type="Proteomes" id="UP000558284">
    <property type="component" value="Unassembled WGS sequence"/>
</dbReference>
<protein>
    <submittedName>
        <fullName evidence="1">Uncharacterized protein</fullName>
    </submittedName>
</protein>
<dbReference type="EMBL" id="JACDTY010000007">
    <property type="protein sequence ID" value="MBA1141722.1"/>
    <property type="molecule type" value="Genomic_DNA"/>
</dbReference>
<proteinExistence type="predicted"/>
<evidence type="ECO:0000313" key="2">
    <source>
        <dbReference type="Proteomes" id="UP000558284"/>
    </source>
</evidence>
<accession>A0A838B6L2</accession>
<dbReference type="AlphaFoldDB" id="A0A838B6L2"/>
<evidence type="ECO:0000313" key="1">
    <source>
        <dbReference type="EMBL" id="MBA1141722.1"/>
    </source>
</evidence>
<sequence>MIFFRSIKSSPSIDLNVDEIVPESGSLIERSSTSVANMLDRFRADEVALLRDIDEMTERLRQTRIAITAFEAASGILIGGQADEAPLRRIGRLVPRAVPAAEPMA</sequence>
<keyword evidence="2" id="KW-1185">Reference proteome</keyword>
<gene>
    <name evidence="1" type="ORF">H0241_15850</name>
</gene>
<reference evidence="1 2" key="1">
    <citation type="submission" date="2020-07" db="EMBL/GenBank/DDBJ databases">
        <title>Definition of the novel symbiovar canariense within Mesorhizobium novociceri, a new species of genus Mesorhizobium nodulating Cicer canariense in the Caldera de Taburiente National Park (La Palma, Canary Islands).</title>
        <authorList>
            <person name="Leon-Barrios M."/>
            <person name="Perez-Yepez J."/>
            <person name="Flores-Felix J.D."/>
            <person name="Ramirez-Baena M.H."/>
            <person name="Pulido-Suarez L."/>
            <person name="Igual J.M."/>
            <person name="Velazquez E."/>
            <person name="Peix A."/>
        </authorList>
    </citation>
    <scope>NUCLEOTIDE SEQUENCE [LARGE SCALE GENOMIC DNA]</scope>
    <source>
        <strain evidence="1 2">CCANP35</strain>
    </source>
</reference>